<evidence type="ECO:0000313" key="2">
    <source>
        <dbReference type="Proteomes" id="UP001054821"/>
    </source>
</evidence>
<dbReference type="EMBL" id="JAJFAZ020000006">
    <property type="protein sequence ID" value="KAI5322878.1"/>
    <property type="molecule type" value="Genomic_DNA"/>
</dbReference>
<proteinExistence type="predicted"/>
<name>A0AAD4VDI0_PRUDU</name>
<comment type="caution">
    <text evidence="1">The sequence shown here is derived from an EMBL/GenBank/DDBJ whole genome shotgun (WGS) entry which is preliminary data.</text>
</comment>
<sequence length="90" mass="9553">MLACWVTCSCPPSCLLVPTRPAGSYSTCLGPLNLPANASVHPSLFAIGSRAKVFNQIGLSKEQSNQIVLVVYSLSQLVDFKAEVCLTALI</sequence>
<protein>
    <submittedName>
        <fullName evidence="1">Uncharacterized protein</fullName>
    </submittedName>
</protein>
<dbReference type="Proteomes" id="UP001054821">
    <property type="component" value="Chromosome 6"/>
</dbReference>
<evidence type="ECO:0000313" key="1">
    <source>
        <dbReference type="EMBL" id="KAI5322878.1"/>
    </source>
</evidence>
<accession>A0AAD4VDI0</accession>
<dbReference type="AlphaFoldDB" id="A0AAD4VDI0"/>
<gene>
    <name evidence="1" type="ORF">L3X38_031950</name>
</gene>
<reference evidence="1 2" key="1">
    <citation type="journal article" date="2022" name="G3 (Bethesda)">
        <title>Whole-genome sequence and methylome profiling of the almond [Prunus dulcis (Mill.) D.A. Webb] cultivar 'Nonpareil'.</title>
        <authorList>
            <person name="D'Amico-Willman K.M."/>
            <person name="Ouma W.Z."/>
            <person name="Meulia T."/>
            <person name="Sideli G.M."/>
            <person name="Gradziel T.M."/>
            <person name="Fresnedo-Ramirez J."/>
        </authorList>
    </citation>
    <scope>NUCLEOTIDE SEQUENCE [LARGE SCALE GENOMIC DNA]</scope>
    <source>
        <strain evidence="1">Clone GOH B32 T37-40</strain>
    </source>
</reference>
<organism evidence="1 2">
    <name type="scientific">Prunus dulcis</name>
    <name type="common">Almond</name>
    <name type="synonym">Amygdalus dulcis</name>
    <dbReference type="NCBI Taxonomy" id="3755"/>
    <lineage>
        <taxon>Eukaryota</taxon>
        <taxon>Viridiplantae</taxon>
        <taxon>Streptophyta</taxon>
        <taxon>Embryophyta</taxon>
        <taxon>Tracheophyta</taxon>
        <taxon>Spermatophyta</taxon>
        <taxon>Magnoliopsida</taxon>
        <taxon>eudicotyledons</taxon>
        <taxon>Gunneridae</taxon>
        <taxon>Pentapetalae</taxon>
        <taxon>rosids</taxon>
        <taxon>fabids</taxon>
        <taxon>Rosales</taxon>
        <taxon>Rosaceae</taxon>
        <taxon>Amygdaloideae</taxon>
        <taxon>Amygdaleae</taxon>
        <taxon>Prunus</taxon>
    </lineage>
</organism>
<keyword evidence="2" id="KW-1185">Reference proteome</keyword>